<dbReference type="PANTHER" id="PTHR13789:SF309">
    <property type="entry name" value="PUTATIVE (AFU_ORTHOLOGUE AFUA_6G14510)-RELATED"/>
    <property type="match status" value="1"/>
</dbReference>
<dbReference type="EMBL" id="JAGFBM010000007">
    <property type="protein sequence ID" value="MBO3085469.1"/>
    <property type="molecule type" value="Genomic_DNA"/>
</dbReference>
<gene>
    <name evidence="4" type="ORF">J4035_12545</name>
</gene>
<sequence>MRGSAVVVGAGIGGLAAARALLLAGWRVQVRERSDAPTTGGTALGMWPQAMAALDRLDLGDAVRLRSAAQRGGQILRPDGAVLARVGGRGSVHLVSRGDLLATLADSLPDGAIRWGHPVRGPADVPEADLVVAADGIHSVFRPAGPRPLGTVAFRGTVPGTVSTVTETWGRGRLFGITPNGDGATNWFACVRAERVPTDRSPGTTAAALRELFDGWHDGVAAVVDAVDPAGVDRRRLSDLPPLATYVRGRVALLGDAAHAMAPNLGRGACETLLDAVALADALTVGQDVDEGLRRYDRDRRPPTRRLVRLARVVNRVSTAEGGAGPRDLALRGLLTVTPGRRRATDESTVRDPH</sequence>
<dbReference type="PANTHER" id="PTHR13789">
    <property type="entry name" value="MONOOXYGENASE"/>
    <property type="match status" value="1"/>
</dbReference>
<dbReference type="RefSeq" id="WP_208289853.1">
    <property type="nucleotide sequence ID" value="NZ_CP074404.1"/>
</dbReference>
<dbReference type="Proteomes" id="UP000678317">
    <property type="component" value="Unassembled WGS sequence"/>
</dbReference>
<dbReference type="PRINTS" id="PR00420">
    <property type="entry name" value="RNGMNOXGNASE"/>
</dbReference>
<dbReference type="Gene3D" id="3.50.50.60">
    <property type="entry name" value="FAD/NAD(P)-binding domain"/>
    <property type="match status" value="1"/>
</dbReference>
<keyword evidence="1" id="KW-0560">Oxidoreductase</keyword>
<dbReference type="SUPFAM" id="SSF51905">
    <property type="entry name" value="FAD/NAD(P)-binding domain"/>
    <property type="match status" value="1"/>
</dbReference>
<evidence type="ECO:0000256" key="2">
    <source>
        <dbReference type="ARBA" id="ARBA00023033"/>
    </source>
</evidence>
<accession>A0ABS3SIY7</accession>
<dbReference type="Pfam" id="PF01494">
    <property type="entry name" value="FAD_binding_3"/>
    <property type="match status" value="1"/>
</dbReference>
<dbReference type="InterPro" id="IPR050493">
    <property type="entry name" value="FAD-dep_Monooxygenase_BioMet"/>
</dbReference>
<evidence type="ECO:0000313" key="5">
    <source>
        <dbReference type="Proteomes" id="UP000678317"/>
    </source>
</evidence>
<keyword evidence="2 4" id="KW-0503">Monooxygenase</keyword>
<feature type="domain" description="FAD-binding" evidence="3">
    <location>
        <begin position="127"/>
        <end position="310"/>
    </location>
</feature>
<name>A0ABS3SIY7_9CELL</name>
<reference evidence="4 5" key="1">
    <citation type="submission" date="2021-03" db="EMBL/GenBank/DDBJ databases">
        <title>novel species in genus Cellulomonas.</title>
        <authorList>
            <person name="Zhang G."/>
        </authorList>
    </citation>
    <scope>NUCLEOTIDE SEQUENCE [LARGE SCALE GENOMIC DNA]</scope>
    <source>
        <strain evidence="5">zg-ZUI188</strain>
    </source>
</reference>
<protein>
    <submittedName>
        <fullName evidence="4">FAD-dependent monooxygenase</fullName>
    </submittedName>
</protein>
<comment type="caution">
    <text evidence="4">The sequence shown here is derived from an EMBL/GenBank/DDBJ whole genome shotgun (WGS) entry which is preliminary data.</text>
</comment>
<evidence type="ECO:0000256" key="1">
    <source>
        <dbReference type="ARBA" id="ARBA00023002"/>
    </source>
</evidence>
<dbReference type="InterPro" id="IPR036188">
    <property type="entry name" value="FAD/NAD-bd_sf"/>
</dbReference>
<dbReference type="GO" id="GO:0004497">
    <property type="term" value="F:monooxygenase activity"/>
    <property type="evidence" value="ECO:0007669"/>
    <property type="project" value="UniProtKB-KW"/>
</dbReference>
<organism evidence="4 5">
    <name type="scientific">Cellulomonas fengjieae</name>
    <dbReference type="NCBI Taxonomy" id="2819978"/>
    <lineage>
        <taxon>Bacteria</taxon>
        <taxon>Bacillati</taxon>
        <taxon>Actinomycetota</taxon>
        <taxon>Actinomycetes</taxon>
        <taxon>Micrococcales</taxon>
        <taxon>Cellulomonadaceae</taxon>
        <taxon>Cellulomonas</taxon>
    </lineage>
</organism>
<keyword evidence="5" id="KW-1185">Reference proteome</keyword>
<evidence type="ECO:0000313" key="4">
    <source>
        <dbReference type="EMBL" id="MBO3085469.1"/>
    </source>
</evidence>
<proteinExistence type="predicted"/>
<dbReference type="InterPro" id="IPR002938">
    <property type="entry name" value="FAD-bd"/>
</dbReference>
<evidence type="ECO:0000259" key="3">
    <source>
        <dbReference type="Pfam" id="PF01494"/>
    </source>
</evidence>